<protein>
    <submittedName>
        <fullName evidence="1">Uncharacterized protein</fullName>
    </submittedName>
</protein>
<organism evidence="1 2">
    <name type="scientific">Brachybacterium fresconis</name>
    <dbReference type="NCBI Taxonomy" id="173363"/>
    <lineage>
        <taxon>Bacteria</taxon>
        <taxon>Bacillati</taxon>
        <taxon>Actinomycetota</taxon>
        <taxon>Actinomycetes</taxon>
        <taxon>Micrococcales</taxon>
        <taxon>Dermabacteraceae</taxon>
        <taxon>Brachybacterium</taxon>
    </lineage>
</organism>
<evidence type="ECO:0000313" key="2">
    <source>
        <dbReference type="Proteomes" id="UP000698222"/>
    </source>
</evidence>
<evidence type="ECO:0000313" key="1">
    <source>
        <dbReference type="EMBL" id="MBP2408272.1"/>
    </source>
</evidence>
<keyword evidence="2" id="KW-1185">Reference proteome</keyword>
<dbReference type="RefSeq" id="WP_209888547.1">
    <property type="nucleotide sequence ID" value="NZ_BAAAJV010000024.1"/>
</dbReference>
<reference evidence="1 2" key="1">
    <citation type="submission" date="2021-03" db="EMBL/GenBank/DDBJ databases">
        <title>Sequencing the genomes of 1000 actinobacteria strains.</title>
        <authorList>
            <person name="Klenk H.-P."/>
        </authorList>
    </citation>
    <scope>NUCLEOTIDE SEQUENCE [LARGE SCALE GENOMIC DNA]</scope>
    <source>
        <strain evidence="1 2">DSM 14564</strain>
    </source>
</reference>
<proteinExistence type="predicted"/>
<name>A0ABS4YHK7_9MICO</name>
<dbReference type="EMBL" id="JAGIOC010000001">
    <property type="protein sequence ID" value="MBP2408272.1"/>
    <property type="molecule type" value="Genomic_DNA"/>
</dbReference>
<accession>A0ABS4YHK7</accession>
<comment type="caution">
    <text evidence="1">The sequence shown here is derived from an EMBL/GenBank/DDBJ whole genome shotgun (WGS) entry which is preliminary data.</text>
</comment>
<gene>
    <name evidence="1" type="ORF">JOF44_001175</name>
</gene>
<sequence>MIDGPEYHDEDGNRLFNQEQVNVLLARGKRSTRAVKADEYDKACRERDMWKRHAQTNLGKIEALEKIIDRYIMED</sequence>
<dbReference type="Proteomes" id="UP000698222">
    <property type="component" value="Unassembled WGS sequence"/>
</dbReference>